<accession>A0A4D7AUS9</accession>
<comment type="similarity">
    <text evidence="1">Belongs to the short-chain dehydrogenases/reductases (SDR) family.</text>
</comment>
<name>A0A4D7AUS9_9HYPH</name>
<keyword evidence="3" id="KW-0560">Oxidoreductase</keyword>
<dbReference type="SUPFAM" id="SSF51735">
    <property type="entry name" value="NAD(P)-binding Rossmann-fold domains"/>
    <property type="match status" value="1"/>
</dbReference>
<dbReference type="Pfam" id="PF13561">
    <property type="entry name" value="adh_short_C2"/>
    <property type="match status" value="1"/>
</dbReference>
<dbReference type="Proteomes" id="UP000298781">
    <property type="component" value="Chromosome"/>
</dbReference>
<dbReference type="EMBL" id="CP039690">
    <property type="protein sequence ID" value="QCI65464.1"/>
    <property type="molecule type" value="Genomic_DNA"/>
</dbReference>
<evidence type="ECO:0000256" key="3">
    <source>
        <dbReference type="ARBA" id="ARBA00023002"/>
    </source>
</evidence>
<dbReference type="AlphaFoldDB" id="A0A4D7AUS9"/>
<proteinExistence type="inferred from homology"/>
<dbReference type="PROSITE" id="PS00061">
    <property type="entry name" value="ADH_SHORT"/>
    <property type="match status" value="1"/>
</dbReference>
<reference evidence="4 5" key="1">
    <citation type="submission" date="2019-04" db="EMBL/GenBank/DDBJ databases">
        <title>Phreatobacter aquaticus sp. nov.</title>
        <authorList>
            <person name="Choi A."/>
        </authorList>
    </citation>
    <scope>NUCLEOTIDE SEQUENCE [LARGE SCALE GENOMIC DNA]</scope>
    <source>
        <strain evidence="4 5">KCTC 52518</strain>
    </source>
</reference>
<dbReference type="PRINTS" id="PR00080">
    <property type="entry name" value="SDRFAMILY"/>
</dbReference>
<dbReference type="PANTHER" id="PTHR43618">
    <property type="entry name" value="7-ALPHA-HYDROXYSTEROID DEHYDROGENASE"/>
    <property type="match status" value="1"/>
</dbReference>
<dbReference type="PRINTS" id="PR00081">
    <property type="entry name" value="GDHRDH"/>
</dbReference>
<dbReference type="GO" id="GO:0016491">
    <property type="term" value="F:oxidoreductase activity"/>
    <property type="evidence" value="ECO:0007669"/>
    <property type="project" value="UniProtKB-KW"/>
</dbReference>
<dbReference type="FunFam" id="3.40.50.720:FF:000084">
    <property type="entry name" value="Short-chain dehydrogenase reductase"/>
    <property type="match status" value="1"/>
</dbReference>
<sequence length="272" mass="27851">MTFLDDLFGLKGKTALVTGGATGIGRMGAEALVMAGARVLIASRKGEACEVVAKELNGLGGAGSAEGFAGDVGTDQGVHDLSAAVRARTDRLDILWNNAGKTWGEPLPTFPFKAWDSVMSVNVAGLFSLTRDLLPLLEKSATADNPSRVVNVGSVMGTQPVGAGAYSYAASKAAVHHLTKILAIELAHKQITVNAIAPGPFISRMTAFALGSDTGQARAAKDSPLGRIGRPSDIMGCLLFLCGRGGAYTTGAILPVDGGISVDSGHKLFGGE</sequence>
<dbReference type="KEGG" id="pstg:E8M01_15360"/>
<dbReference type="InterPro" id="IPR052178">
    <property type="entry name" value="Sec_Metab_Biosynth_SDR"/>
</dbReference>
<dbReference type="InterPro" id="IPR002347">
    <property type="entry name" value="SDR_fam"/>
</dbReference>
<organism evidence="4 5">
    <name type="scientific">Phreatobacter stygius</name>
    <dbReference type="NCBI Taxonomy" id="1940610"/>
    <lineage>
        <taxon>Bacteria</taxon>
        <taxon>Pseudomonadati</taxon>
        <taxon>Pseudomonadota</taxon>
        <taxon>Alphaproteobacteria</taxon>
        <taxon>Hyphomicrobiales</taxon>
        <taxon>Phreatobacteraceae</taxon>
        <taxon>Phreatobacter</taxon>
    </lineage>
</organism>
<dbReference type="RefSeq" id="WP_136960911.1">
    <property type="nucleotide sequence ID" value="NZ_CP039690.1"/>
</dbReference>
<evidence type="ECO:0000313" key="5">
    <source>
        <dbReference type="Proteomes" id="UP000298781"/>
    </source>
</evidence>
<dbReference type="OrthoDB" id="9803333at2"/>
<evidence type="ECO:0000256" key="1">
    <source>
        <dbReference type="ARBA" id="ARBA00006484"/>
    </source>
</evidence>
<evidence type="ECO:0000313" key="4">
    <source>
        <dbReference type="EMBL" id="QCI65464.1"/>
    </source>
</evidence>
<protein>
    <submittedName>
        <fullName evidence="4">SDR family oxidoreductase</fullName>
    </submittedName>
</protein>
<dbReference type="PANTHER" id="PTHR43618:SF8">
    <property type="entry name" value="7ALPHA-HYDROXYSTEROID DEHYDROGENASE"/>
    <property type="match status" value="1"/>
</dbReference>
<gene>
    <name evidence="4" type="ORF">E8M01_15360</name>
</gene>
<dbReference type="Gene3D" id="3.40.50.720">
    <property type="entry name" value="NAD(P)-binding Rossmann-like Domain"/>
    <property type="match status" value="1"/>
</dbReference>
<evidence type="ECO:0000256" key="2">
    <source>
        <dbReference type="ARBA" id="ARBA00022857"/>
    </source>
</evidence>
<dbReference type="InterPro" id="IPR020904">
    <property type="entry name" value="Sc_DH/Rdtase_CS"/>
</dbReference>
<keyword evidence="2" id="KW-0521">NADP</keyword>
<keyword evidence="5" id="KW-1185">Reference proteome</keyword>
<dbReference type="InterPro" id="IPR036291">
    <property type="entry name" value="NAD(P)-bd_dom_sf"/>
</dbReference>